<keyword evidence="1" id="KW-0805">Transcription regulation</keyword>
<evidence type="ECO:0000259" key="4">
    <source>
        <dbReference type="PROSITE" id="PS50090"/>
    </source>
</evidence>
<feature type="domain" description="Myb-like" evidence="4">
    <location>
        <begin position="59"/>
        <end position="105"/>
    </location>
</feature>
<feature type="domain" description="HTH myb-type" evidence="5">
    <location>
        <begin position="63"/>
        <end position="113"/>
    </location>
</feature>
<dbReference type="FunFam" id="1.10.10.60:FF:000016">
    <property type="entry name" value="Transcriptional activator Myb isoform A"/>
    <property type="match status" value="1"/>
</dbReference>
<feature type="domain" description="Myb-like" evidence="4">
    <location>
        <begin position="7"/>
        <end position="58"/>
    </location>
</feature>
<dbReference type="GO" id="GO:0005634">
    <property type="term" value="C:nucleus"/>
    <property type="evidence" value="ECO:0007669"/>
    <property type="project" value="TreeGrafter"/>
</dbReference>
<dbReference type="GeneID" id="94828629"/>
<dbReference type="OrthoDB" id="2143914at2759"/>
<accession>A0A1J4JTK4</accession>
<evidence type="ECO:0000313" key="6">
    <source>
        <dbReference type="EMBL" id="OHT00828.1"/>
    </source>
</evidence>
<dbReference type="Proteomes" id="UP000179807">
    <property type="component" value="Unassembled WGS sequence"/>
</dbReference>
<dbReference type="InterPro" id="IPR017930">
    <property type="entry name" value="Myb_dom"/>
</dbReference>
<dbReference type="InterPro" id="IPR050560">
    <property type="entry name" value="MYB_TF"/>
</dbReference>
<name>A0A1J4JTK4_9EUKA</name>
<organism evidence="6 7">
    <name type="scientific">Tritrichomonas foetus</name>
    <dbReference type="NCBI Taxonomy" id="1144522"/>
    <lineage>
        <taxon>Eukaryota</taxon>
        <taxon>Metamonada</taxon>
        <taxon>Parabasalia</taxon>
        <taxon>Tritrichomonadida</taxon>
        <taxon>Tritrichomonadidae</taxon>
        <taxon>Tritrichomonas</taxon>
    </lineage>
</organism>
<dbReference type="Gene3D" id="1.10.10.60">
    <property type="entry name" value="Homeodomain-like"/>
    <property type="match status" value="2"/>
</dbReference>
<keyword evidence="2" id="KW-0804">Transcription</keyword>
<evidence type="ECO:0000256" key="3">
    <source>
        <dbReference type="ARBA" id="ARBA00023242"/>
    </source>
</evidence>
<dbReference type="RefSeq" id="XP_068353964.1">
    <property type="nucleotide sequence ID" value="XM_068493925.1"/>
</dbReference>
<dbReference type="PROSITE" id="PS51294">
    <property type="entry name" value="HTH_MYB"/>
    <property type="match status" value="2"/>
</dbReference>
<dbReference type="SMART" id="SM00717">
    <property type="entry name" value="SANT"/>
    <property type="match status" value="2"/>
</dbReference>
<feature type="domain" description="HTH myb-type" evidence="5">
    <location>
        <begin position="7"/>
        <end position="62"/>
    </location>
</feature>
<dbReference type="AlphaFoldDB" id="A0A1J4JTK4"/>
<dbReference type="InterPro" id="IPR009057">
    <property type="entry name" value="Homeodomain-like_sf"/>
</dbReference>
<dbReference type="PANTHER" id="PTHR45614">
    <property type="entry name" value="MYB PROTEIN-RELATED"/>
    <property type="match status" value="1"/>
</dbReference>
<comment type="caution">
    <text evidence="6">The sequence shown here is derived from an EMBL/GenBank/DDBJ whole genome shotgun (WGS) entry which is preliminary data.</text>
</comment>
<sequence>MSYIQSHEKKKKQKWSSEEDELLRNSVKIHGTKNWFIIACDLHGRNCKQCRERWINVLDPQLNTTNWESDEDLILLKNHILYGNTWAKIAQFLPGRSPNGVKNRYYLLERNRMALPSTIEMLESEHQNKIQKQNNQQTNDINVINSDQSYSEIDSIMPFEWPMSDD</sequence>
<evidence type="ECO:0000259" key="5">
    <source>
        <dbReference type="PROSITE" id="PS51294"/>
    </source>
</evidence>
<protein>
    <submittedName>
        <fullName evidence="6">Myb-like DNA-binding domain containing protein</fullName>
    </submittedName>
</protein>
<dbReference type="EMBL" id="MLAK01000938">
    <property type="protein sequence ID" value="OHT00828.1"/>
    <property type="molecule type" value="Genomic_DNA"/>
</dbReference>
<dbReference type="PANTHER" id="PTHR45614:SF299">
    <property type="entry name" value="MYB-LIKE DNA-BINDING DOMAIN CONTAINING PROTEIN"/>
    <property type="match status" value="1"/>
</dbReference>
<dbReference type="SUPFAM" id="SSF46689">
    <property type="entry name" value="Homeodomain-like"/>
    <property type="match status" value="1"/>
</dbReference>
<gene>
    <name evidence="6" type="ORF">TRFO_07828</name>
</gene>
<dbReference type="PROSITE" id="PS50090">
    <property type="entry name" value="MYB_LIKE"/>
    <property type="match status" value="2"/>
</dbReference>
<keyword evidence="3" id="KW-0539">Nucleus</keyword>
<keyword evidence="7" id="KW-1185">Reference proteome</keyword>
<evidence type="ECO:0000256" key="1">
    <source>
        <dbReference type="ARBA" id="ARBA00023015"/>
    </source>
</evidence>
<reference evidence="6" key="1">
    <citation type="submission" date="2016-10" db="EMBL/GenBank/DDBJ databases">
        <authorList>
            <person name="Benchimol M."/>
            <person name="Almeida L.G."/>
            <person name="Vasconcelos A.T."/>
            <person name="Perreira-Neves A."/>
            <person name="Rosa I.A."/>
            <person name="Tasca T."/>
            <person name="Bogo M.R."/>
            <person name="de Souza W."/>
        </authorList>
    </citation>
    <scope>NUCLEOTIDE SEQUENCE [LARGE SCALE GENOMIC DNA]</scope>
    <source>
        <strain evidence="6">K</strain>
    </source>
</reference>
<proteinExistence type="predicted"/>
<evidence type="ECO:0000313" key="7">
    <source>
        <dbReference type="Proteomes" id="UP000179807"/>
    </source>
</evidence>
<dbReference type="CDD" id="cd00167">
    <property type="entry name" value="SANT"/>
    <property type="match status" value="2"/>
</dbReference>
<dbReference type="Pfam" id="PF13921">
    <property type="entry name" value="Myb_DNA-bind_6"/>
    <property type="match status" value="1"/>
</dbReference>
<dbReference type="InterPro" id="IPR001005">
    <property type="entry name" value="SANT/Myb"/>
</dbReference>
<dbReference type="GO" id="GO:0000981">
    <property type="term" value="F:DNA-binding transcription factor activity, RNA polymerase II-specific"/>
    <property type="evidence" value="ECO:0007669"/>
    <property type="project" value="TreeGrafter"/>
</dbReference>
<evidence type="ECO:0000256" key="2">
    <source>
        <dbReference type="ARBA" id="ARBA00023163"/>
    </source>
</evidence>
<dbReference type="VEuPathDB" id="TrichDB:TRFO_07828"/>
<dbReference type="GO" id="GO:0000978">
    <property type="term" value="F:RNA polymerase II cis-regulatory region sequence-specific DNA binding"/>
    <property type="evidence" value="ECO:0007669"/>
    <property type="project" value="TreeGrafter"/>
</dbReference>